<reference evidence="4 5" key="1">
    <citation type="submission" date="2018-09" db="EMBL/GenBank/DDBJ databases">
        <title>The complete genome sequence of Neokomagataea tanensis NBRC 106556(T).</title>
        <authorList>
            <person name="Chua K.-O."/>
            <person name="See-Too W.-S."/>
            <person name="Hong K.-W."/>
            <person name="Yin W.-F."/>
            <person name="Chan K.-G."/>
        </authorList>
    </citation>
    <scope>NUCLEOTIDE SEQUENCE [LARGE SCALE GENOMIC DNA]</scope>
    <source>
        <strain evidence="5">AH13 \ NBRC 106556</strain>
    </source>
</reference>
<dbReference type="EMBL" id="CP032485">
    <property type="protein sequence ID" value="QDH25218.1"/>
    <property type="molecule type" value="Genomic_DNA"/>
</dbReference>
<evidence type="ECO:0000256" key="1">
    <source>
        <dbReference type="SAM" id="Coils"/>
    </source>
</evidence>
<feature type="coiled-coil region" evidence="1">
    <location>
        <begin position="185"/>
        <end position="212"/>
    </location>
</feature>
<proteinExistence type="predicted"/>
<dbReference type="InterPro" id="IPR058625">
    <property type="entry name" value="MdtA-like_BSH"/>
</dbReference>
<dbReference type="PROSITE" id="PS51257">
    <property type="entry name" value="PROKAR_LIPOPROTEIN"/>
    <property type="match status" value="1"/>
</dbReference>
<organism evidence="4 5">
    <name type="scientific">Neokomagataea tanensis</name>
    <dbReference type="NCBI Taxonomy" id="661191"/>
    <lineage>
        <taxon>Bacteria</taxon>
        <taxon>Pseudomonadati</taxon>
        <taxon>Pseudomonadota</taxon>
        <taxon>Alphaproteobacteria</taxon>
        <taxon>Acetobacterales</taxon>
        <taxon>Acetobacteraceae</taxon>
        <taxon>Neokomagataea</taxon>
    </lineage>
</organism>
<dbReference type="Gene3D" id="2.40.30.170">
    <property type="match status" value="1"/>
</dbReference>
<evidence type="ECO:0000313" key="4">
    <source>
        <dbReference type="EMBL" id="QDH25218.1"/>
    </source>
</evidence>
<evidence type="ECO:0000313" key="5">
    <source>
        <dbReference type="Proteomes" id="UP000317214"/>
    </source>
</evidence>
<dbReference type="Proteomes" id="UP000317214">
    <property type="component" value="Chromosome"/>
</dbReference>
<dbReference type="SUPFAM" id="SSF111369">
    <property type="entry name" value="HlyD-like secretion proteins"/>
    <property type="match status" value="2"/>
</dbReference>
<dbReference type="Gene3D" id="2.40.50.100">
    <property type="match status" value="1"/>
</dbReference>
<dbReference type="InterPro" id="IPR058634">
    <property type="entry name" value="AaeA-lik-b-barrel"/>
</dbReference>
<name>A0A4Y6V8N2_9PROT</name>
<dbReference type="Gene3D" id="1.10.287.470">
    <property type="entry name" value="Helix hairpin bin"/>
    <property type="match status" value="2"/>
</dbReference>
<dbReference type="PANTHER" id="PTHR30367:SF1">
    <property type="entry name" value="MULTIDRUG RESISTANCE PROTEIN MDTN"/>
    <property type="match status" value="1"/>
</dbReference>
<feature type="domain" description="Multidrug resistance protein MdtA-like barrel-sandwich hybrid" evidence="2">
    <location>
        <begin position="48"/>
        <end position="240"/>
    </location>
</feature>
<feature type="domain" description="p-hydroxybenzoic acid efflux pump subunit AaeA-like beta-barrel" evidence="3">
    <location>
        <begin position="245"/>
        <end position="339"/>
    </location>
</feature>
<protein>
    <submittedName>
        <fullName evidence="4">Multidrug transporter subunit MdtN</fullName>
    </submittedName>
</protein>
<accession>A0A4Y6V8N2</accession>
<evidence type="ECO:0000259" key="2">
    <source>
        <dbReference type="Pfam" id="PF25917"/>
    </source>
</evidence>
<dbReference type="AlphaFoldDB" id="A0A4Y6V8N2"/>
<evidence type="ECO:0000259" key="3">
    <source>
        <dbReference type="Pfam" id="PF25963"/>
    </source>
</evidence>
<keyword evidence="1" id="KW-0175">Coiled coil</keyword>
<dbReference type="OrthoDB" id="9811754at2"/>
<dbReference type="PANTHER" id="PTHR30367">
    <property type="entry name" value="P-HYDROXYBENZOIC ACID EFFLUX PUMP SUBUNIT AAEA-RELATED"/>
    <property type="match status" value="1"/>
</dbReference>
<dbReference type="Pfam" id="PF25963">
    <property type="entry name" value="Beta-barrel_AAEA"/>
    <property type="match status" value="1"/>
</dbReference>
<keyword evidence="5" id="KW-1185">Reference proteome</keyword>
<dbReference type="InterPro" id="IPR050393">
    <property type="entry name" value="MFP_Efflux_Pump"/>
</dbReference>
<gene>
    <name evidence="4" type="primary">mdtN</name>
    <name evidence="4" type="ORF">D5366_08335</name>
</gene>
<dbReference type="KEGG" id="ntn:D5366_08335"/>
<sequence length="341" mass="36852">MKTMEPRRIGGLSLLVLSLVACAVLGVLVLNQLHMKPRTEDAYVAADIVHLAPEVSGRIVSLPVKDNQYVRRGQILFIIDPEPYEYKLQQAQAQVDGLQAQLDVQTNQVSSQMSQAGAAESGVSGARARLALAQATQGRLEPLARQGFVTREALDQARTSTRSAEVALQQALQSALGAKQAVRSVAPLRADLAAAQAVLREAQRELRQTTVRAPCDGIVTDLSVASGEYAAVGRPVFTVIDNEHWWVVANFRETQLAVLRPGQKVRVYAMAQPDRPIEGVVDSLNAGVIPDEGMSADGLPKVPRSLNWVRIAQRFPVRILLQNPPASLMRIGATAVVVVSQ</sequence>
<dbReference type="Pfam" id="PF25917">
    <property type="entry name" value="BSH_RND"/>
    <property type="match status" value="1"/>
</dbReference>
<dbReference type="NCBIfam" id="NF007785">
    <property type="entry name" value="PRK10476.1"/>
    <property type="match status" value="1"/>
</dbReference>